<evidence type="ECO:0000313" key="1">
    <source>
        <dbReference type="EMBL" id="MED6110834.1"/>
    </source>
</evidence>
<dbReference type="InterPro" id="IPR038765">
    <property type="entry name" value="Papain-like_cys_pep_sf"/>
</dbReference>
<protein>
    <recommendedName>
        <fullName evidence="3">Ubiquitin-like protease family profile domain-containing protein</fullName>
    </recommendedName>
</protein>
<keyword evidence="2" id="KW-1185">Reference proteome</keyword>
<comment type="caution">
    <text evidence="1">The sequence shown here is derived from an EMBL/GenBank/DDBJ whole genome shotgun (WGS) entry which is preliminary data.</text>
</comment>
<accession>A0ABU6QG41</accession>
<evidence type="ECO:0008006" key="3">
    <source>
        <dbReference type="Google" id="ProtNLM"/>
    </source>
</evidence>
<name>A0ABU6QG41_9FABA</name>
<gene>
    <name evidence="1" type="ORF">PIB30_046524</name>
</gene>
<evidence type="ECO:0000313" key="2">
    <source>
        <dbReference type="Proteomes" id="UP001341840"/>
    </source>
</evidence>
<organism evidence="1 2">
    <name type="scientific">Stylosanthes scabra</name>
    <dbReference type="NCBI Taxonomy" id="79078"/>
    <lineage>
        <taxon>Eukaryota</taxon>
        <taxon>Viridiplantae</taxon>
        <taxon>Streptophyta</taxon>
        <taxon>Embryophyta</taxon>
        <taxon>Tracheophyta</taxon>
        <taxon>Spermatophyta</taxon>
        <taxon>Magnoliopsida</taxon>
        <taxon>eudicotyledons</taxon>
        <taxon>Gunneridae</taxon>
        <taxon>Pentapetalae</taxon>
        <taxon>rosids</taxon>
        <taxon>fabids</taxon>
        <taxon>Fabales</taxon>
        <taxon>Fabaceae</taxon>
        <taxon>Papilionoideae</taxon>
        <taxon>50 kb inversion clade</taxon>
        <taxon>dalbergioids sensu lato</taxon>
        <taxon>Dalbergieae</taxon>
        <taxon>Pterocarpus clade</taxon>
        <taxon>Stylosanthes</taxon>
    </lineage>
</organism>
<proteinExistence type="predicted"/>
<dbReference type="SUPFAM" id="SSF54001">
    <property type="entry name" value="Cysteine proteinases"/>
    <property type="match status" value="1"/>
</dbReference>
<reference evidence="1 2" key="1">
    <citation type="journal article" date="2023" name="Plants (Basel)">
        <title>Bridging the Gap: Combining Genomics and Transcriptomics Approaches to Understand Stylosanthes scabra, an Orphan Legume from the Brazilian Caatinga.</title>
        <authorList>
            <person name="Ferreira-Neto J.R.C."/>
            <person name="da Silva M.D."/>
            <person name="Binneck E."/>
            <person name="de Melo N.F."/>
            <person name="da Silva R.H."/>
            <person name="de Melo A.L.T.M."/>
            <person name="Pandolfi V."/>
            <person name="Bustamante F.O."/>
            <person name="Brasileiro-Vidal A.C."/>
            <person name="Benko-Iseppon A.M."/>
        </authorList>
    </citation>
    <scope>NUCLEOTIDE SEQUENCE [LARGE SCALE GENOMIC DNA]</scope>
    <source>
        <tissue evidence="1">Leaves</tissue>
    </source>
</reference>
<dbReference type="EMBL" id="JASCZI010000291">
    <property type="protein sequence ID" value="MED6110834.1"/>
    <property type="molecule type" value="Genomic_DNA"/>
</dbReference>
<sequence>MVYVGASSLLAKETKTRPRQISLFPRYIEINKQPNEYDCDTFVMKWMEVLDPTKLDAKNPYPIDAWTIDDLQRFRKEMIWRMILSNKNLYIDKAIEGENSIRIQKTSAALQSLFIQVSTEDLKS</sequence>
<dbReference type="Proteomes" id="UP001341840">
    <property type="component" value="Unassembled WGS sequence"/>
</dbReference>
<dbReference type="Gene3D" id="3.40.395.10">
    <property type="entry name" value="Adenoviral Proteinase, Chain A"/>
    <property type="match status" value="1"/>
</dbReference>